<accession>A0A415RYF9</accession>
<dbReference type="AlphaFoldDB" id="A0A415RYF9"/>
<dbReference type="EMBL" id="CP072227">
    <property type="protein sequence ID" value="QUT44672.1"/>
    <property type="molecule type" value="Genomic_DNA"/>
</dbReference>
<name>A0A415RYF9_9BACE</name>
<dbReference type="KEGG" id="beg:INE88_01473"/>
<evidence type="ECO:0000313" key="2">
    <source>
        <dbReference type="EMBL" id="QUT44672.1"/>
    </source>
</evidence>
<feature type="coiled-coil region" evidence="1">
    <location>
        <begin position="9"/>
        <end position="70"/>
    </location>
</feature>
<gene>
    <name evidence="2" type="ORF">INE88_01473</name>
</gene>
<sequence>MERNISDLVKQMNIVSEEHEQVLRELKNMQSVVKYISHLLDAYNIVSGRVDELQEEIKELKRGRTNKADTQTADTKTHRVEKTVMPNMRIIMGIKK</sequence>
<keyword evidence="1" id="KW-0175">Coiled coil</keyword>
<evidence type="ECO:0000313" key="3">
    <source>
        <dbReference type="Proteomes" id="UP000679226"/>
    </source>
</evidence>
<organism evidence="2 3">
    <name type="scientific">Bacteroides eggerthii</name>
    <dbReference type="NCBI Taxonomy" id="28111"/>
    <lineage>
        <taxon>Bacteria</taxon>
        <taxon>Pseudomonadati</taxon>
        <taxon>Bacteroidota</taxon>
        <taxon>Bacteroidia</taxon>
        <taxon>Bacteroidales</taxon>
        <taxon>Bacteroidaceae</taxon>
        <taxon>Bacteroides</taxon>
    </lineage>
</organism>
<evidence type="ECO:0000256" key="1">
    <source>
        <dbReference type="SAM" id="Coils"/>
    </source>
</evidence>
<dbReference type="RefSeq" id="WP_004293092.1">
    <property type="nucleotide sequence ID" value="NZ_CP072227.1"/>
</dbReference>
<proteinExistence type="predicted"/>
<reference evidence="2" key="1">
    <citation type="journal article" date="2021" name="PLoS Genet.">
        <title>Mobile Type VI secretion system loci of the gut Bacteroidales display extensive intra-ecosystem transfer, multi-species spread and geographical clustering.</title>
        <authorList>
            <person name="Garcia-Bayona L."/>
            <person name="Coyne M.J."/>
            <person name="Comstock L.E."/>
        </authorList>
    </citation>
    <scope>NUCLEOTIDE SEQUENCE</scope>
    <source>
        <strain evidence="2">CL11T00C20</strain>
    </source>
</reference>
<dbReference type="Proteomes" id="UP000679226">
    <property type="component" value="Chromosome"/>
</dbReference>
<protein>
    <submittedName>
        <fullName evidence="2">Uncharacterized protein</fullName>
    </submittedName>
</protein>